<evidence type="ECO:0000259" key="2">
    <source>
        <dbReference type="Pfam" id="PF00487"/>
    </source>
</evidence>
<dbReference type="EMBL" id="CADEPM010000009">
    <property type="protein sequence ID" value="CAB3409974.1"/>
    <property type="molecule type" value="Genomic_DNA"/>
</dbReference>
<sequence>MTIATKVNSGKKGNELPKIEVPKMPSISEIKNAIPEKCFEKSVVKSIRYLIQDFVLLAGLYLIVPYVEQYLGWIGLIAWYWAMGIVGSALFVVGHDCGHGSFSDYEWLNDLCGHIAHAPILAPFWPWQKSHRQHHQYTSHLEKDKGHPWVTEEDFKNRTWIEQYFSVIPISGWLRWNPIYTIVGLPDGSHFWPWSRLFETTEDRIKCVVSGLACALCGYAAFALCNYSWFNFFKYYYVPLLFQGLILVIITYLQHQNEEIEVYEPEEWAFVRGQTQTIDRYWGFGLDTIMHNITDGHVAHHFFFTKIPHYHLLEATPAIKKILEPLNGTAYAYKRETNYNWFFKYLYYNFKLDYLTHKAKGVLQYRTGVEKSKSQFSILLLVAFFVVASKSESVHWQWRLVTCKAAETPQQKKEASTCRVSLLESEDDTNPRPAPFDPCFEEPNNGKQRNYCNILCPGADTAYLIKRSPQNHRSCFGHFTYKIEKRSPNFFIWRDAKCRSSNVEFLIRCEFLFSRASFRSDDEVFSEAKKISDDLRI</sequence>
<feature type="domain" description="Fatty acid desaturase" evidence="2">
    <location>
        <begin position="72"/>
        <end position="325"/>
    </location>
</feature>
<evidence type="ECO:0000256" key="1">
    <source>
        <dbReference type="SAM" id="Phobius"/>
    </source>
</evidence>
<proteinExistence type="predicted"/>
<feature type="transmembrane region" description="Helical" evidence="1">
    <location>
        <begin position="207"/>
        <end position="229"/>
    </location>
</feature>
<dbReference type="Pfam" id="PF00487">
    <property type="entry name" value="FA_desaturase"/>
    <property type="match status" value="1"/>
</dbReference>
<accession>A0A8S1FA96</accession>
<dbReference type="AlphaFoldDB" id="A0A8S1FA96"/>
<dbReference type="GO" id="GO:0016491">
    <property type="term" value="F:oxidoreductase activity"/>
    <property type="evidence" value="ECO:0007669"/>
    <property type="project" value="InterPro"/>
</dbReference>
<comment type="caution">
    <text evidence="4">The sequence shown here is derived from an EMBL/GenBank/DDBJ whole genome shotgun (WGS) entry which is preliminary data.</text>
</comment>
<gene>
    <name evidence="4" type="ORF">CBOVIS_LOCUS11557</name>
</gene>
<keyword evidence="1" id="KW-0812">Transmembrane</keyword>
<evidence type="ECO:0008006" key="6">
    <source>
        <dbReference type="Google" id="ProtNLM"/>
    </source>
</evidence>
<dbReference type="InterPro" id="IPR012171">
    <property type="entry name" value="Fatty_acid_desaturase"/>
</dbReference>
<dbReference type="CDD" id="cd03507">
    <property type="entry name" value="Delta12-FADS-like"/>
    <property type="match status" value="1"/>
</dbReference>
<keyword evidence="1" id="KW-0472">Membrane</keyword>
<evidence type="ECO:0000313" key="5">
    <source>
        <dbReference type="Proteomes" id="UP000494206"/>
    </source>
</evidence>
<evidence type="ECO:0000313" key="4">
    <source>
        <dbReference type="EMBL" id="CAB3409974.1"/>
    </source>
</evidence>
<dbReference type="OrthoDB" id="1461976at2759"/>
<feature type="transmembrane region" description="Helical" evidence="1">
    <location>
        <begin position="47"/>
        <end position="64"/>
    </location>
</feature>
<evidence type="ECO:0000259" key="3">
    <source>
        <dbReference type="Pfam" id="PF25096"/>
    </source>
</evidence>
<dbReference type="PANTHER" id="PTHR32100">
    <property type="entry name" value="OMEGA-6 FATTY ACID DESATURASE, CHLOROPLASTIC"/>
    <property type="match status" value="1"/>
</dbReference>
<dbReference type="GO" id="GO:0006629">
    <property type="term" value="P:lipid metabolic process"/>
    <property type="evidence" value="ECO:0007669"/>
    <property type="project" value="InterPro"/>
</dbReference>
<feature type="transmembrane region" description="Helical" evidence="1">
    <location>
        <begin position="70"/>
        <end position="93"/>
    </location>
</feature>
<keyword evidence="5" id="KW-1185">Reference proteome</keyword>
<organism evidence="4 5">
    <name type="scientific">Caenorhabditis bovis</name>
    <dbReference type="NCBI Taxonomy" id="2654633"/>
    <lineage>
        <taxon>Eukaryota</taxon>
        <taxon>Metazoa</taxon>
        <taxon>Ecdysozoa</taxon>
        <taxon>Nematoda</taxon>
        <taxon>Chromadorea</taxon>
        <taxon>Rhabditida</taxon>
        <taxon>Rhabditina</taxon>
        <taxon>Rhabditomorpha</taxon>
        <taxon>Rhabditoidea</taxon>
        <taxon>Rhabditidae</taxon>
        <taxon>Peloderinae</taxon>
        <taxon>Caenorhabditis</taxon>
    </lineage>
</organism>
<dbReference type="Proteomes" id="UP000494206">
    <property type="component" value="Unassembled WGS sequence"/>
</dbReference>
<dbReference type="InterPro" id="IPR005804">
    <property type="entry name" value="FA_desaturase_dom"/>
</dbReference>
<dbReference type="InterPro" id="IPR056710">
    <property type="entry name" value="DUF7808"/>
</dbReference>
<name>A0A8S1FA96_9PELO</name>
<feature type="domain" description="DUF7808" evidence="3">
    <location>
        <begin position="394"/>
        <end position="527"/>
    </location>
</feature>
<keyword evidence="1" id="KW-1133">Transmembrane helix</keyword>
<protein>
    <recommendedName>
        <fullName evidence="6">Fatty acid desaturase domain-containing protein</fullName>
    </recommendedName>
</protein>
<dbReference type="Pfam" id="PF25096">
    <property type="entry name" value="DUF7808"/>
    <property type="match status" value="1"/>
</dbReference>
<feature type="transmembrane region" description="Helical" evidence="1">
    <location>
        <begin position="235"/>
        <end position="253"/>
    </location>
</feature>
<reference evidence="4 5" key="1">
    <citation type="submission" date="2020-04" db="EMBL/GenBank/DDBJ databases">
        <authorList>
            <person name="Laetsch R D."/>
            <person name="Stevens L."/>
            <person name="Kumar S."/>
            <person name="Blaxter L. M."/>
        </authorList>
    </citation>
    <scope>NUCLEOTIDE SEQUENCE [LARGE SCALE GENOMIC DNA]</scope>
</reference>